<dbReference type="RefSeq" id="WP_264065859.1">
    <property type="nucleotide sequence ID" value="NZ_JACKTY010000012.1"/>
</dbReference>
<keyword evidence="5 9" id="KW-0479">Metal-binding</keyword>
<feature type="active site" description="Proton acceptor" evidence="9">
    <location>
        <position position="147"/>
    </location>
</feature>
<comment type="caution">
    <text evidence="9">Lacks conserved residue(s) required for the propagation of feature annotation.</text>
</comment>
<dbReference type="InterPro" id="IPR035966">
    <property type="entry name" value="PKF_sf"/>
</dbReference>
<feature type="binding site" description="in other chain" evidence="9">
    <location>
        <begin position="145"/>
        <end position="147"/>
    </location>
    <ligand>
        <name>substrate</name>
        <note>ligand shared between dimeric partners</note>
    </ligand>
</feature>
<accession>A0ABT3C7B0</accession>
<dbReference type="Gene3D" id="3.40.50.450">
    <property type="match status" value="1"/>
</dbReference>
<evidence type="ECO:0000256" key="2">
    <source>
        <dbReference type="ARBA" id="ARBA00004679"/>
    </source>
</evidence>
<feature type="binding site" evidence="9">
    <location>
        <position position="30"/>
    </location>
    <ligand>
        <name>ATP</name>
        <dbReference type="ChEBI" id="CHEBI:30616"/>
    </ligand>
</feature>
<reference evidence="12 13" key="1">
    <citation type="journal article" date="2022" name="BMC Genomics">
        <title>Comparative genome analysis of mycobacteria focusing on tRNA and non-coding RNA.</title>
        <authorList>
            <person name="Behra P.R.K."/>
            <person name="Pettersson B.M.F."/>
            <person name="Ramesh M."/>
            <person name="Das S."/>
            <person name="Dasgupta S."/>
            <person name="Kirsebom L.A."/>
        </authorList>
    </citation>
    <scope>NUCLEOTIDE SEQUENCE [LARGE SCALE GENOMIC DNA]</scope>
    <source>
        <strain evidence="12 13">DSM 44078</strain>
    </source>
</reference>
<keyword evidence="9" id="KW-0547">Nucleotide-binding</keyword>
<dbReference type="InterPro" id="IPR022953">
    <property type="entry name" value="ATP_PFK"/>
</dbReference>
<comment type="function">
    <text evidence="9">Catalyzes the phosphorylation of D-fructose 6-phosphate to fructose 1,6-bisphosphate by ATP, the first committing step of glycolysis.</text>
</comment>
<dbReference type="PIRSF" id="PIRSF000532">
    <property type="entry name" value="ATP_PFK_prok"/>
    <property type="match status" value="1"/>
</dbReference>
<keyword evidence="13" id="KW-1185">Reference proteome</keyword>
<feature type="binding site" evidence="9">
    <location>
        <position position="182"/>
    </location>
    <ligand>
        <name>substrate</name>
        <note>ligand shared between dimeric partners</note>
    </ligand>
</feature>
<keyword evidence="3 9" id="KW-0963">Cytoplasm</keyword>
<comment type="subunit">
    <text evidence="9">Homodimer or homotetramer.</text>
</comment>
<feature type="binding site" description="in other chain" evidence="9">
    <location>
        <position position="241"/>
    </location>
    <ligand>
        <name>substrate</name>
        <note>ligand shared between dimeric partners</note>
    </ligand>
</feature>
<name>A0ABT3C7B0_9MYCO</name>
<dbReference type="Pfam" id="PF00365">
    <property type="entry name" value="PFK"/>
    <property type="match status" value="1"/>
</dbReference>
<dbReference type="InterPro" id="IPR015912">
    <property type="entry name" value="Phosphofructokinase_CS"/>
</dbReference>
<evidence type="ECO:0000256" key="1">
    <source>
        <dbReference type="ARBA" id="ARBA00001946"/>
    </source>
</evidence>
<gene>
    <name evidence="9" type="primary">pfkA</name>
    <name evidence="12" type="ORF">H7J73_03525</name>
</gene>
<dbReference type="Gene3D" id="3.40.50.460">
    <property type="entry name" value="Phosphofructokinase domain"/>
    <property type="match status" value="1"/>
</dbReference>
<feature type="binding site" description="in other chain" evidence="9">
    <location>
        <begin position="189"/>
        <end position="191"/>
    </location>
    <ligand>
        <name>substrate</name>
        <note>ligand shared between dimeric partners</note>
    </ligand>
</feature>
<dbReference type="Proteomes" id="UP001526201">
    <property type="component" value="Unassembled WGS sequence"/>
</dbReference>
<comment type="pathway">
    <text evidence="2 9">Carbohydrate degradation; glycolysis; D-glyceraldehyde 3-phosphate and glycerone phosphate from D-glucose: step 3/4.</text>
</comment>
<evidence type="ECO:0000256" key="10">
    <source>
        <dbReference type="SAM" id="MobiDB-lite"/>
    </source>
</evidence>
<evidence type="ECO:0000256" key="3">
    <source>
        <dbReference type="ARBA" id="ARBA00022490"/>
    </source>
</evidence>
<evidence type="ECO:0000256" key="8">
    <source>
        <dbReference type="ARBA" id="ARBA00023152"/>
    </source>
</evidence>
<feature type="domain" description="Phosphofructokinase" evidence="11">
    <location>
        <begin position="22"/>
        <end position="316"/>
    </location>
</feature>
<dbReference type="NCBIfam" id="NF002872">
    <property type="entry name" value="PRK03202.1"/>
    <property type="match status" value="1"/>
</dbReference>
<dbReference type="PRINTS" id="PR00476">
    <property type="entry name" value="PHFRCTKINASE"/>
</dbReference>
<feature type="binding site" evidence="9">
    <location>
        <position position="285"/>
    </location>
    <ligand>
        <name>substrate</name>
        <note>ligand shared between dimeric partners</note>
    </ligand>
</feature>
<dbReference type="InterPro" id="IPR012003">
    <property type="entry name" value="ATP_PFK_prok-type"/>
</dbReference>
<organism evidence="12 13">
    <name type="scientific">Mycolicibacterium komossense</name>
    <dbReference type="NCBI Taxonomy" id="1779"/>
    <lineage>
        <taxon>Bacteria</taxon>
        <taxon>Bacillati</taxon>
        <taxon>Actinomycetota</taxon>
        <taxon>Actinomycetes</taxon>
        <taxon>Mycobacteriales</taxon>
        <taxon>Mycobacteriaceae</taxon>
        <taxon>Mycolicibacterium</taxon>
    </lineage>
</organism>
<evidence type="ECO:0000313" key="12">
    <source>
        <dbReference type="EMBL" id="MCV7225106.1"/>
    </source>
</evidence>
<evidence type="ECO:0000313" key="13">
    <source>
        <dbReference type="Proteomes" id="UP001526201"/>
    </source>
</evidence>
<dbReference type="InterPro" id="IPR012829">
    <property type="entry name" value="Phosphofructokinase_III"/>
</dbReference>
<evidence type="ECO:0000256" key="7">
    <source>
        <dbReference type="ARBA" id="ARBA00022842"/>
    </source>
</evidence>
<sequence length="369" mass="38365">MAFSAVSAPARQNTSRPRGLTRVGLLTSGGDCPGLNSVIRGAVLKGIAYHQQNYVGFRDGWRGVVEGDIVDLTRAGVNGIARQGGTVLGTSRTNPFAGGGGVEQVADTLARLGIDAVIAIGGEGTLAAALKLSAHGIHIVGVPKTIDNDLGGTDYTFGFATAVEIATEAMDRLRTTGDSHSRCMIAEVMGRHAGWIALHAGIAASADAILIPERRTSLETICRWVSEAQTQGTAPLVVVAEGFVPDHADDPHSERGLDSFGRQRLGGIGEQLAPMIEEVTGIETRATTLGHIQRGGVPSAYDRVLATRLGTAAADLVARRGWGRMVALQGVEVVDVDLRAALAELKTVPGHLYDEAAMLFGGPGITAIA</sequence>
<dbReference type="PROSITE" id="PS00433">
    <property type="entry name" value="PHOSPHOFRUCTOKINASE"/>
    <property type="match status" value="1"/>
</dbReference>
<dbReference type="HAMAP" id="MF_01976">
    <property type="entry name" value="Phosphofructokinase_III"/>
    <property type="match status" value="1"/>
</dbReference>
<evidence type="ECO:0000259" key="11">
    <source>
        <dbReference type="Pfam" id="PF00365"/>
    </source>
</evidence>
<feature type="site" description="Important for substrate specificity; cannot use PPi as phosphoryl donor" evidence="9">
    <location>
        <position position="124"/>
    </location>
</feature>
<comment type="catalytic activity">
    <reaction evidence="9">
        <text>beta-D-fructose 6-phosphate + ATP = beta-D-fructose 1,6-bisphosphate + ADP + H(+)</text>
        <dbReference type="Rhea" id="RHEA:16109"/>
        <dbReference type="ChEBI" id="CHEBI:15378"/>
        <dbReference type="ChEBI" id="CHEBI:30616"/>
        <dbReference type="ChEBI" id="CHEBI:32966"/>
        <dbReference type="ChEBI" id="CHEBI:57634"/>
        <dbReference type="ChEBI" id="CHEBI:456216"/>
        <dbReference type="EC" id="2.7.1.11"/>
    </reaction>
</comment>
<comment type="caution">
    <text evidence="12">The sequence shown here is derived from an EMBL/GenBank/DDBJ whole genome shotgun (WGS) entry which is preliminary data.</text>
</comment>
<comment type="cofactor">
    <cofactor evidence="1 9">
        <name>Mg(2+)</name>
        <dbReference type="ChEBI" id="CHEBI:18420"/>
    </cofactor>
</comment>
<keyword evidence="8 9" id="KW-0324">Glycolysis</keyword>
<dbReference type="EMBL" id="JACKTY010000012">
    <property type="protein sequence ID" value="MCV7225106.1"/>
    <property type="molecule type" value="Genomic_DNA"/>
</dbReference>
<keyword evidence="4 9" id="KW-0808">Transferase</keyword>
<feature type="binding site" evidence="9">
    <location>
        <begin position="122"/>
        <end position="125"/>
    </location>
    <ligand>
        <name>ATP</name>
        <dbReference type="ChEBI" id="CHEBI:30616"/>
    </ligand>
</feature>
<keyword evidence="6 9" id="KW-0418">Kinase</keyword>
<evidence type="ECO:0000256" key="4">
    <source>
        <dbReference type="ARBA" id="ARBA00022679"/>
    </source>
</evidence>
<evidence type="ECO:0000256" key="6">
    <source>
        <dbReference type="ARBA" id="ARBA00022777"/>
    </source>
</evidence>
<comment type="subcellular location">
    <subcellularLocation>
        <location evidence="9">Cytoplasm</location>
    </subcellularLocation>
</comment>
<evidence type="ECO:0000256" key="5">
    <source>
        <dbReference type="ARBA" id="ARBA00022723"/>
    </source>
</evidence>
<dbReference type="GO" id="GO:0003872">
    <property type="term" value="F:6-phosphofructokinase activity"/>
    <property type="evidence" value="ECO:0007669"/>
    <property type="project" value="UniProtKB-EC"/>
</dbReference>
<feature type="binding site" description="in other chain" evidence="9">
    <location>
        <begin position="291"/>
        <end position="294"/>
    </location>
    <ligand>
        <name>substrate</name>
        <note>ligand shared between dimeric partners</note>
    </ligand>
</feature>
<dbReference type="PANTHER" id="PTHR13697">
    <property type="entry name" value="PHOSPHOFRUCTOKINASE"/>
    <property type="match status" value="1"/>
</dbReference>
<feature type="binding site" evidence="9">
    <location>
        <position position="123"/>
    </location>
    <ligand>
        <name>Mg(2+)</name>
        <dbReference type="ChEBI" id="CHEBI:18420"/>
        <note>catalytic</note>
    </ligand>
</feature>
<dbReference type="SUPFAM" id="SSF53784">
    <property type="entry name" value="Phosphofructokinase"/>
    <property type="match status" value="1"/>
</dbReference>
<evidence type="ECO:0000256" key="9">
    <source>
        <dbReference type="HAMAP-Rule" id="MF_01976"/>
    </source>
</evidence>
<keyword evidence="9" id="KW-0067">ATP-binding</keyword>
<feature type="region of interest" description="Disordered" evidence="10">
    <location>
        <begin position="1"/>
        <end position="21"/>
    </location>
</feature>
<comment type="similarity">
    <text evidence="9">Belongs to the phosphofructokinase type A (PFKA) family. Mixed-substrate PFK group III subfamily.</text>
</comment>
<proteinExistence type="inferred from homology"/>
<feature type="binding site" evidence="9">
    <location>
        <begin position="92"/>
        <end position="93"/>
    </location>
    <ligand>
        <name>ATP</name>
        <dbReference type="ChEBI" id="CHEBI:30616"/>
    </ligand>
</feature>
<dbReference type="PANTHER" id="PTHR13697:SF52">
    <property type="entry name" value="ATP-DEPENDENT 6-PHOSPHOFRUCTOKINASE 3"/>
    <property type="match status" value="1"/>
</dbReference>
<dbReference type="EC" id="2.7.1.11" evidence="9"/>
<dbReference type="InterPro" id="IPR000023">
    <property type="entry name" value="Phosphofructokinase_dom"/>
</dbReference>
<keyword evidence="7 9" id="KW-0460">Magnesium</keyword>
<protein>
    <recommendedName>
        <fullName evidence="9">ATP-dependent 6-phosphofructokinase</fullName>
        <shortName evidence="9">ATP-PFK</shortName>
        <shortName evidence="9">Phosphofructokinase</shortName>
        <ecNumber evidence="9">2.7.1.11</ecNumber>
    </recommendedName>
    <alternativeName>
        <fullName evidence="9">Phosphohexokinase</fullName>
    </alternativeName>
</protein>